<protein>
    <submittedName>
        <fullName evidence="1">Uncharacterized protein</fullName>
    </submittedName>
</protein>
<accession>A0A0B2USG2</accession>
<reference evidence="1 2" key="1">
    <citation type="submission" date="2014-11" db="EMBL/GenBank/DDBJ databases">
        <title>Genetic blueprint of the zoonotic pathogen Toxocara canis.</title>
        <authorList>
            <person name="Zhu X.-Q."/>
            <person name="Korhonen P.K."/>
            <person name="Cai H."/>
            <person name="Young N.D."/>
            <person name="Nejsum P."/>
            <person name="von Samson-Himmelstjerna G."/>
            <person name="Boag P.R."/>
            <person name="Tan P."/>
            <person name="Li Q."/>
            <person name="Min J."/>
            <person name="Yang Y."/>
            <person name="Wang X."/>
            <person name="Fang X."/>
            <person name="Hall R.S."/>
            <person name="Hofmann A."/>
            <person name="Sternberg P.W."/>
            <person name="Jex A.R."/>
            <person name="Gasser R.B."/>
        </authorList>
    </citation>
    <scope>NUCLEOTIDE SEQUENCE [LARGE SCALE GENOMIC DNA]</scope>
    <source>
        <strain evidence="1">PN_DK_2014</strain>
    </source>
</reference>
<dbReference type="EMBL" id="JPKZ01019313">
    <property type="protein sequence ID" value="KHN71835.1"/>
    <property type="molecule type" value="Genomic_DNA"/>
</dbReference>
<keyword evidence="2" id="KW-1185">Reference proteome</keyword>
<sequence>MATEERRTNPERSVAILLAVNPIVAARETLLVDATELLRFRADESLPKQAKQLSTTIVTAEPTQAFHFLKHTFLKRKCAQWEKLLKTIAPKEERQMAADKDAVPQMVQHQKGVAAAL</sequence>
<dbReference type="Proteomes" id="UP000031036">
    <property type="component" value="Unassembled WGS sequence"/>
</dbReference>
<gene>
    <name evidence="1" type="ORF">Tcan_02046</name>
</gene>
<name>A0A0B2USG2_TOXCA</name>
<dbReference type="AlphaFoldDB" id="A0A0B2USG2"/>
<evidence type="ECO:0000313" key="1">
    <source>
        <dbReference type="EMBL" id="KHN71835.1"/>
    </source>
</evidence>
<comment type="caution">
    <text evidence="1">The sequence shown here is derived from an EMBL/GenBank/DDBJ whole genome shotgun (WGS) entry which is preliminary data.</text>
</comment>
<organism evidence="1 2">
    <name type="scientific">Toxocara canis</name>
    <name type="common">Canine roundworm</name>
    <dbReference type="NCBI Taxonomy" id="6265"/>
    <lineage>
        <taxon>Eukaryota</taxon>
        <taxon>Metazoa</taxon>
        <taxon>Ecdysozoa</taxon>
        <taxon>Nematoda</taxon>
        <taxon>Chromadorea</taxon>
        <taxon>Rhabditida</taxon>
        <taxon>Spirurina</taxon>
        <taxon>Ascaridomorpha</taxon>
        <taxon>Ascaridoidea</taxon>
        <taxon>Toxocaridae</taxon>
        <taxon>Toxocara</taxon>
    </lineage>
</organism>
<evidence type="ECO:0000313" key="2">
    <source>
        <dbReference type="Proteomes" id="UP000031036"/>
    </source>
</evidence>
<proteinExistence type="predicted"/>